<dbReference type="PANTHER" id="PTHR43179">
    <property type="entry name" value="RHAMNOSYLTRANSFERASE WBBL"/>
    <property type="match status" value="1"/>
</dbReference>
<dbReference type="SUPFAM" id="SSF53448">
    <property type="entry name" value="Nucleotide-diphospho-sugar transferases"/>
    <property type="match status" value="2"/>
</dbReference>
<evidence type="ECO:0000313" key="2">
    <source>
        <dbReference type="EMBL" id="AOW15449.1"/>
    </source>
</evidence>
<keyword evidence="2" id="KW-0808">Transferase</keyword>
<sequence length="583" mass="65374">MADHAPQQLSLRDYAEWVRRYDTLTPANLAALKVQVGELPSTPIISIAMPTYNANQAWLAEVIESVRQQVYPHWELCIADDASTDETIKAYLSEIAKSDERIKLVFRETNGHISAATNSALELATGEWVAFLDHDDIIPPHALAYMALAIAANPDAQMLYSDEDKIDENGKRSDPYFKSDWNPDLFYSHNMITHLALYRRDLIQQTGGLRDEYAGAQDYDLVLRVIEHIKPEQIVHVPFILYHWRAHAGSTATADLNIKPYAMLAGERALNAHFKRKGIAARAQFIGHGYRARYKLPDIQPLVSIIIPTRNAVGLVRTCIESIKARTIYKNYEIVLMDNGSDDPEALAYFAELAKEPNFMLIRDDSPFCYSAINNKAASKANGEVFCFLNNDIEVINPDWLNELVSHACRPGIGAVGARLLYPTGMLQHAGIILGIGGWAGHAHKGFSSLAHGYVGRATLISSFSAVTGACLAMQRKHFEAVGGFDEVNLRVACNDVDLCLKLTEIGLRNVYTPFASLYHHESATRGYEDTPEKKARFQKEVDYMWKRWPDMMARDPAYSPNLTLDHEDFSLAWPPRVRHSNA</sequence>
<dbReference type="EMBL" id="CP017476">
    <property type="protein sequence ID" value="AOW15449.1"/>
    <property type="molecule type" value="Genomic_DNA"/>
</dbReference>
<name>A0A167HBD6_9BURK</name>
<dbReference type="Pfam" id="PF00535">
    <property type="entry name" value="Glycos_transf_2"/>
    <property type="match status" value="2"/>
</dbReference>
<evidence type="ECO:0000313" key="4">
    <source>
        <dbReference type="Proteomes" id="UP000185657"/>
    </source>
</evidence>
<evidence type="ECO:0000259" key="1">
    <source>
        <dbReference type="Pfam" id="PF00535"/>
    </source>
</evidence>
<dbReference type="KEGG" id="hyl:LPB072_07040"/>
<feature type="domain" description="Glycosyltransferase 2-like" evidence="1">
    <location>
        <begin position="304"/>
        <end position="422"/>
    </location>
</feature>
<proteinExistence type="predicted"/>
<dbReference type="STRING" id="1763535.LPB072_07040"/>
<protein>
    <submittedName>
        <fullName evidence="2">Glycosyl transferase family 2</fullName>
    </submittedName>
</protein>
<dbReference type="PANTHER" id="PTHR43179:SF7">
    <property type="entry name" value="RHAMNOSYLTRANSFERASE WBBL"/>
    <property type="match status" value="1"/>
</dbReference>
<dbReference type="InterPro" id="IPR029044">
    <property type="entry name" value="Nucleotide-diphossugar_trans"/>
</dbReference>
<reference evidence="2 5" key="2">
    <citation type="submission" date="2016-10" db="EMBL/GenBank/DDBJ databases">
        <title>Hydorgenophaga sp. LPB0072 isolated from gastropod.</title>
        <authorList>
            <person name="Kim E."/>
            <person name="Yi H."/>
        </authorList>
    </citation>
    <scope>NUCLEOTIDE SEQUENCE [LARGE SCALE GENOMIC DNA]</scope>
    <source>
        <strain evidence="2 5">LPB0072</strain>
    </source>
</reference>
<feature type="domain" description="Glycosyltransferase 2-like" evidence="1">
    <location>
        <begin position="46"/>
        <end position="205"/>
    </location>
</feature>
<evidence type="ECO:0000313" key="3">
    <source>
        <dbReference type="EMBL" id="OAD40651.1"/>
    </source>
</evidence>
<dbReference type="Proteomes" id="UP000185657">
    <property type="component" value="Unassembled WGS sequence"/>
</dbReference>
<dbReference type="CDD" id="cd04186">
    <property type="entry name" value="GT_2_like_c"/>
    <property type="match status" value="1"/>
</dbReference>
<dbReference type="EMBL" id="LVWD01000030">
    <property type="protein sequence ID" value="OAD40651.1"/>
    <property type="molecule type" value="Genomic_DNA"/>
</dbReference>
<accession>A0A167HBD6</accession>
<dbReference type="InterPro" id="IPR001173">
    <property type="entry name" value="Glyco_trans_2-like"/>
</dbReference>
<gene>
    <name evidence="2" type="ORF">LPB072_07040</name>
    <name evidence="3" type="ORF">LPB72_16525</name>
</gene>
<reference evidence="3 4" key="1">
    <citation type="submission" date="2016-02" db="EMBL/GenBank/DDBJ databases">
        <title>Draft genome sequence of Hydrogenophaga sp. LPB0072.</title>
        <authorList>
            <person name="Shin S.-K."/>
            <person name="Yi H."/>
        </authorList>
    </citation>
    <scope>NUCLEOTIDE SEQUENCE [LARGE SCALE GENOMIC DNA]</scope>
    <source>
        <strain evidence="3 4">LPB0072</strain>
    </source>
</reference>
<organism evidence="2 5">
    <name type="scientific">Hydrogenophaga crassostreae</name>
    <dbReference type="NCBI Taxonomy" id="1763535"/>
    <lineage>
        <taxon>Bacteria</taxon>
        <taxon>Pseudomonadati</taxon>
        <taxon>Pseudomonadota</taxon>
        <taxon>Betaproteobacteria</taxon>
        <taxon>Burkholderiales</taxon>
        <taxon>Comamonadaceae</taxon>
        <taxon>Hydrogenophaga</taxon>
    </lineage>
</organism>
<dbReference type="Proteomes" id="UP000185680">
    <property type="component" value="Chromosome"/>
</dbReference>
<keyword evidence="4" id="KW-1185">Reference proteome</keyword>
<dbReference type="AlphaFoldDB" id="A0A167HBD6"/>
<evidence type="ECO:0000313" key="5">
    <source>
        <dbReference type="Proteomes" id="UP000185680"/>
    </source>
</evidence>
<dbReference type="Gene3D" id="3.90.550.10">
    <property type="entry name" value="Spore Coat Polysaccharide Biosynthesis Protein SpsA, Chain A"/>
    <property type="match status" value="2"/>
</dbReference>
<dbReference type="GO" id="GO:0016757">
    <property type="term" value="F:glycosyltransferase activity"/>
    <property type="evidence" value="ECO:0007669"/>
    <property type="project" value="UniProtKB-KW"/>
</dbReference>
<dbReference type="CDD" id="cd04184">
    <property type="entry name" value="GT2_RfbC_Mx_like"/>
    <property type="match status" value="1"/>
</dbReference>